<gene>
    <name evidence="2" type="ORF">RAJCM14343_2114</name>
</gene>
<feature type="region of interest" description="Disordered" evidence="1">
    <location>
        <begin position="1"/>
        <end position="122"/>
    </location>
</feature>
<evidence type="ECO:0000313" key="3">
    <source>
        <dbReference type="Proteomes" id="UP000325466"/>
    </source>
</evidence>
<dbReference type="EMBL" id="BLAH01000076">
    <property type="protein sequence ID" value="GES36860.1"/>
    <property type="molecule type" value="Genomic_DNA"/>
</dbReference>
<evidence type="ECO:0000256" key="1">
    <source>
        <dbReference type="SAM" id="MobiDB-lite"/>
    </source>
</evidence>
<sequence>MIVRWHLVSRTRGRGGRPPADRTVRAHGPVPPTAPAPRSLPWAGTGSSSPCGGPGRRDPRPGTSNRTFHRRVCGPIRSGPPRQARTPRRHRASCSGPRAARDARWTTGAHRCSAEQDPSRHRLPAAHPRTLRFGRRVRCGSSPVILPPVRPDEKAGCGVSAERTGRVPGVAPEHPVGHDDFTPRTSNRRTVPQ</sequence>
<proteinExistence type="predicted"/>
<comment type="caution">
    <text evidence="2">The sequence shown here is derived from an EMBL/GenBank/DDBJ whole genome shotgun (WGS) entry which is preliminary data.</text>
</comment>
<protein>
    <submittedName>
        <fullName evidence="2">Uncharacterized protein</fullName>
    </submittedName>
</protein>
<name>A0ABQ0YK79_9NOCA</name>
<feature type="region of interest" description="Disordered" evidence="1">
    <location>
        <begin position="144"/>
        <end position="193"/>
    </location>
</feature>
<feature type="compositionally biased region" description="Polar residues" evidence="1">
    <location>
        <begin position="183"/>
        <end position="193"/>
    </location>
</feature>
<evidence type="ECO:0000313" key="2">
    <source>
        <dbReference type="EMBL" id="GES36860.1"/>
    </source>
</evidence>
<dbReference type="Proteomes" id="UP000325466">
    <property type="component" value="Unassembled WGS sequence"/>
</dbReference>
<accession>A0ABQ0YK79</accession>
<keyword evidence="3" id="KW-1185">Reference proteome</keyword>
<organism evidence="2 3">
    <name type="scientific">Rhodococcus aetherivorans</name>
    <dbReference type="NCBI Taxonomy" id="191292"/>
    <lineage>
        <taxon>Bacteria</taxon>
        <taxon>Bacillati</taxon>
        <taxon>Actinomycetota</taxon>
        <taxon>Actinomycetes</taxon>
        <taxon>Mycobacteriales</taxon>
        <taxon>Nocardiaceae</taxon>
        <taxon>Rhodococcus</taxon>
    </lineage>
</organism>
<reference evidence="2 3" key="1">
    <citation type="journal article" date="2018" name="Biodegradation">
        <title>1,4-Dioxane degradation characteristics of Rhodococcus aetherivorans JCM 14343.</title>
        <authorList>
            <person name="Inoue D."/>
            <person name="Tsunoda T."/>
            <person name="Yamamoto N."/>
            <person name="Ike M."/>
            <person name="Sei K."/>
        </authorList>
    </citation>
    <scope>NUCLEOTIDE SEQUENCE [LARGE SCALE GENOMIC DNA]</scope>
    <source>
        <strain evidence="2 3">JCM 14343</strain>
    </source>
</reference>